<gene>
    <name evidence="1" type="ORF">MWN34_13015</name>
</gene>
<evidence type="ECO:0000313" key="2">
    <source>
        <dbReference type="Proteomes" id="UP001203284"/>
    </source>
</evidence>
<evidence type="ECO:0000313" key="1">
    <source>
        <dbReference type="EMBL" id="MCK0197829.1"/>
    </source>
</evidence>
<name>A0ABT0DD64_9HYPH</name>
<dbReference type="EMBL" id="JALKCH010000007">
    <property type="protein sequence ID" value="MCK0197829.1"/>
    <property type="molecule type" value="Genomic_DNA"/>
</dbReference>
<sequence length="69" mass="7808">MIYTEEILDRRTGETVTLDKGNWITVTEFGAAMGVGPRKVRTVLRELDFVGVEGGGTYQRHRISPWAIR</sequence>
<comment type="caution">
    <text evidence="1">The sequence shown here is derived from an EMBL/GenBank/DDBJ whole genome shotgun (WGS) entry which is preliminary data.</text>
</comment>
<dbReference type="RefSeq" id="WP_247029715.1">
    <property type="nucleotide sequence ID" value="NZ_JALKCH010000007.1"/>
</dbReference>
<reference evidence="1 2" key="1">
    <citation type="submission" date="2022-04" db="EMBL/GenBank/DDBJ databases">
        <authorList>
            <person name="Grouzdev D.S."/>
            <person name="Pantiukh K.S."/>
            <person name="Krutkina M.S."/>
        </authorList>
    </citation>
    <scope>NUCLEOTIDE SEQUENCE [LARGE SCALE GENOMIC DNA]</scope>
    <source>
        <strain evidence="1 2">6x-1</strain>
    </source>
</reference>
<dbReference type="Proteomes" id="UP001203284">
    <property type="component" value="Unassembled WGS sequence"/>
</dbReference>
<keyword evidence="2" id="KW-1185">Reference proteome</keyword>
<proteinExistence type="predicted"/>
<accession>A0ABT0DD64</accession>
<protein>
    <submittedName>
        <fullName evidence="1">Uncharacterized protein</fullName>
    </submittedName>
</protein>
<organism evidence="1 2">
    <name type="scientific">Ancylobacter crimeensis</name>
    <dbReference type="NCBI Taxonomy" id="2579147"/>
    <lineage>
        <taxon>Bacteria</taxon>
        <taxon>Pseudomonadati</taxon>
        <taxon>Pseudomonadota</taxon>
        <taxon>Alphaproteobacteria</taxon>
        <taxon>Hyphomicrobiales</taxon>
        <taxon>Xanthobacteraceae</taxon>
        <taxon>Ancylobacter</taxon>
    </lineage>
</organism>